<dbReference type="AlphaFoldDB" id="A0A8J2KFL2"/>
<feature type="signal peptide" evidence="11">
    <location>
        <begin position="1"/>
        <end position="32"/>
    </location>
</feature>
<evidence type="ECO:0000256" key="7">
    <source>
        <dbReference type="ARBA" id="ARBA00022927"/>
    </source>
</evidence>
<dbReference type="Pfam" id="PF14828">
    <property type="entry name" value="Amnionless"/>
    <property type="match status" value="1"/>
</dbReference>
<name>A0A8J2KFL2_9HEXA</name>
<dbReference type="PANTHER" id="PTHR14995">
    <property type="entry name" value="AMNIONLESS"/>
    <property type="match status" value="1"/>
</dbReference>
<evidence type="ECO:0000256" key="6">
    <source>
        <dbReference type="ARBA" id="ARBA00022729"/>
    </source>
</evidence>
<keyword evidence="3" id="KW-0813">Transport</keyword>
<comment type="caution">
    <text evidence="12">The sequence shown here is derived from an EMBL/GenBank/DDBJ whole genome shotgun (WGS) entry which is preliminary data.</text>
</comment>
<keyword evidence="5 10" id="KW-0812">Transmembrane</keyword>
<sequence length="533" mass="58868">MSGIRKLYNCTFLTCAGLFLLLLLLLIDSSSGAQGRVKEWKRNMNFDNAENWEGLVDKSCGANIFSFDAWMESSVISLPTHISAKQIILPLNGYFVFQPGLTTLSTSTTCQPKEAKFIRKGPLDWYNPDNWSDSKEPNNKAIGHVERVPCQYDSVTFKANSSFSIRISADVTIQNFFLGNESLSYAEVGLLMSEALARIQFQKESDSVFQIETPECLGDESCVCSNYQDSMRKHICDRADCRDGVNEDTCTSPITPHGFCCPICGFHIKIKHKDGFPIDELKSKLKRELKPLKGAVNGYATRYRDTGAHVVLIPWLNKTREAYQVVQKIRAYLSADSHVIDVSVEKSWEELDDSGTLASQGATGTVVSLIVLLIIVLLGGAAILIFYWRRSGYPIGTFWGSCPSFRWPTWLPSTTTAPSFAFARFANERISHLNLGAAFEGSMARAEAVDSEIQSGKVETVVPTSEAVSVGFSNDIYDVVADEEVAVKPGDMSMVQSKPHVEPEHVYDLIEVSDGTSSILGGSTTELINTTEE</sequence>
<keyword evidence="8 10" id="KW-1133">Transmembrane helix</keyword>
<evidence type="ECO:0000256" key="3">
    <source>
        <dbReference type="ARBA" id="ARBA00022448"/>
    </source>
</evidence>
<comment type="subcellular location">
    <subcellularLocation>
        <location evidence="1">Cell membrane</location>
        <topology evidence="1">Single-pass type I membrane protein</topology>
    </subcellularLocation>
</comment>
<evidence type="ECO:0000256" key="4">
    <source>
        <dbReference type="ARBA" id="ARBA00022475"/>
    </source>
</evidence>
<dbReference type="OrthoDB" id="10067964at2759"/>
<evidence type="ECO:0000256" key="8">
    <source>
        <dbReference type="ARBA" id="ARBA00022989"/>
    </source>
</evidence>
<feature type="chain" id="PRO_5035219983" description="Protein amnionless" evidence="11">
    <location>
        <begin position="33"/>
        <end position="533"/>
    </location>
</feature>
<keyword evidence="7" id="KW-0653">Protein transport</keyword>
<reference evidence="12" key="1">
    <citation type="submission" date="2021-06" db="EMBL/GenBank/DDBJ databases">
        <authorList>
            <person name="Hodson N. C."/>
            <person name="Mongue J. A."/>
            <person name="Jaron S. K."/>
        </authorList>
    </citation>
    <scope>NUCLEOTIDE SEQUENCE</scope>
</reference>
<accession>A0A8J2KFL2</accession>
<keyword evidence="9 10" id="KW-0472">Membrane</keyword>
<evidence type="ECO:0000256" key="9">
    <source>
        <dbReference type="ARBA" id="ARBA00023136"/>
    </source>
</evidence>
<organism evidence="12 13">
    <name type="scientific">Allacma fusca</name>
    <dbReference type="NCBI Taxonomy" id="39272"/>
    <lineage>
        <taxon>Eukaryota</taxon>
        <taxon>Metazoa</taxon>
        <taxon>Ecdysozoa</taxon>
        <taxon>Arthropoda</taxon>
        <taxon>Hexapoda</taxon>
        <taxon>Collembola</taxon>
        <taxon>Symphypleona</taxon>
        <taxon>Sminthuridae</taxon>
        <taxon>Allacma</taxon>
    </lineage>
</organism>
<dbReference type="Proteomes" id="UP000708208">
    <property type="component" value="Unassembled WGS sequence"/>
</dbReference>
<dbReference type="GO" id="GO:0030139">
    <property type="term" value="C:endocytic vesicle"/>
    <property type="evidence" value="ECO:0007669"/>
    <property type="project" value="TreeGrafter"/>
</dbReference>
<evidence type="ECO:0000313" key="12">
    <source>
        <dbReference type="EMBL" id="CAG7815873.1"/>
    </source>
</evidence>
<dbReference type="EMBL" id="CAJVCH010354903">
    <property type="protein sequence ID" value="CAG7815873.1"/>
    <property type="molecule type" value="Genomic_DNA"/>
</dbReference>
<dbReference type="GO" id="GO:0015031">
    <property type="term" value="P:protein transport"/>
    <property type="evidence" value="ECO:0007669"/>
    <property type="project" value="UniProtKB-KW"/>
</dbReference>
<keyword evidence="13" id="KW-1185">Reference proteome</keyword>
<keyword evidence="4" id="KW-1003">Cell membrane</keyword>
<dbReference type="InterPro" id="IPR026112">
    <property type="entry name" value="AMN"/>
</dbReference>
<dbReference type="GO" id="GO:0006898">
    <property type="term" value="P:receptor-mediated endocytosis"/>
    <property type="evidence" value="ECO:0007669"/>
    <property type="project" value="TreeGrafter"/>
</dbReference>
<evidence type="ECO:0000256" key="2">
    <source>
        <dbReference type="ARBA" id="ARBA00021200"/>
    </source>
</evidence>
<proteinExistence type="predicted"/>
<protein>
    <recommendedName>
        <fullName evidence="2">Protein amnionless</fullName>
    </recommendedName>
</protein>
<feature type="transmembrane region" description="Helical" evidence="10">
    <location>
        <begin position="366"/>
        <end position="388"/>
    </location>
</feature>
<evidence type="ECO:0000256" key="11">
    <source>
        <dbReference type="SAM" id="SignalP"/>
    </source>
</evidence>
<gene>
    <name evidence="12" type="ORF">AFUS01_LOCUS26522</name>
</gene>
<keyword evidence="6 11" id="KW-0732">Signal</keyword>
<dbReference type="GO" id="GO:0016324">
    <property type="term" value="C:apical plasma membrane"/>
    <property type="evidence" value="ECO:0007669"/>
    <property type="project" value="TreeGrafter"/>
</dbReference>
<dbReference type="PANTHER" id="PTHR14995:SF2">
    <property type="entry name" value="PROTEIN AMNIONLESS"/>
    <property type="match status" value="1"/>
</dbReference>
<evidence type="ECO:0000256" key="10">
    <source>
        <dbReference type="SAM" id="Phobius"/>
    </source>
</evidence>
<evidence type="ECO:0000313" key="13">
    <source>
        <dbReference type="Proteomes" id="UP000708208"/>
    </source>
</evidence>
<evidence type="ECO:0000256" key="1">
    <source>
        <dbReference type="ARBA" id="ARBA00004251"/>
    </source>
</evidence>
<evidence type="ECO:0000256" key="5">
    <source>
        <dbReference type="ARBA" id="ARBA00022692"/>
    </source>
</evidence>